<sequence>MNIQGGAQQQSDNNNNNNSNSNKSEKAMDTSEGNKPKAAVDNFKNYFTELSKQLKQEKLGDLSVLLQLLRSQETYCKIPPANVFYLTKVIEFISLLIIDNVDKELIHSFSKSSLDFCLNSLERWCDSERNIGNNNNSNNNNNNTTTTTTTTFKSLNQIYLLSVIDMLCCIEYPSTDFDKSALDDIPSFLDLDIPFVTADNESKLTSVSDSSKQTKSDSVETNTSTTTTATTSTTDNSTNIFDQFLNNGLKNDQWLLEKQKQQTDSVLKTPANAATDSLKSSNKNNKLTSGSDDSDDEEDESSSDSNNEELAKICSNHFKSIHGPSRLIAICSGLLLPYTDKLEVQEKFEHIKEREYSYANFIGNVLDIMFSREFDFMDNTAIAWMIDFLGTLIGTIRSYQSHHLKQQITLIKGTLFTTQIFENIFTFLSGKSQHPDLKAKAEVFFSLCVLTDIEKMNVKLDDLIASKRDSLMQDPAAVASSVHFCWSPQLVILALDLVFAHLDNASTLQDTQWSAVVGSDITAASLTSTLLNREPTTKFVVSSSSEKQSINFDFFLSRSSSSAQKTATAEFTNQELCNRFIAPRLLDSVFTILYISCFKLKDQHAHLPPSNNTDNNNNTNQLTSPSKQQATSTSSTTVNKVTSPNKSYGEEDSLFGVLFEPDSESDSSDAEEESSSLNSSSDHHNILLQTPGASSLSVSQQYLSSVGLSKDDDTELSFFNFINDLFTTTTSPSTSSNSFIHLLKHSLTINHLQVLSELLFMQSPFVTIAKGVVGPFPKEALSNVATIIPREQMTWLGWIFVKRQAAAAANQNQNNSLAFALWEDFLNRVKSTCSNTTNNNENDQFKEVFAIEYIIFLLFSFHTLDLQHRTEIVKQSYTHIQQVIQRNKESKFIPNSLIFSRLIMILNSPSTQLSNIFFDCILTPNPKNNVIQQEVHNSIITRNYKYLVDQQPIITTYKKPDLYEFNFTPASQSSKNSWLQSSNLDTVSLFFEQQCSIPYEEFYNTVCFGLSALEPPTFTSAMESMYYDYIISSSCLLISSLPPSKSFQQSLKDKSLFDHIDCKSIVYVSYLQSLLTTHSTNPLVQEIPWIAHVKNIIGGLSKSVSDDSSTLRSNVRFHSLVQVSLSFLANVFEKQENVKMDSEYFEGWDTLFDPDVGENDDEVEKMETDKVNSAASQLPTLGLASIAAASITHLIPQLYECLIDLLQFFKREHKTALTKQLSHESKNHIELIKECFSFSNKPDVLNLMERLGFVKSDRDVVDRWTKEIRVDASNLSKVHDDTFGWLIHPYRPTDYQPVKSASQTLDVISTQQIITSISELAFIATSNECKLPKAASLKLELSYEHMYLNIDQMLSFMKESKYLDLSTNQLAFLINLSKLQSFEKIVRLIATLPAEIKKGSALESIIVLHLDAIILVAKSYPNHLYCHYISSKNAMPMGEQFTVTLPLGDISAFFWLTLNNQNPTINRKALSTLIQLMTIPIPPDYTTSLRSHAISAFTSIPADDLKLWFEQKLLGTIVVNNTEDNDAVSSSSSSSVAIDADSMVIDNNDKKSLSVTPSSVQIQEYVVRLIGLITGNKDFANFSLNATDKNNEDKNSDDEDSSSSNDKKSKKKAKKPNVYGKKTPPVSPVLSSTIVDWEEKVSDFAPSLFNYLLSSLGSAFNQWIDYPHLLRGYFGLLQYIAIKQNQLVLLFAEVSRLNSPSLVKPTSEQIESLDIILEFIESFLEIFKSEVPSPKCSHHHHHKDGVAIDPMITEDHDSLMEDEEEDDDLLDEDREWKQSSYGQNDASSTSAASPASDVGIFGNATGENEEDKESKLASKLCTYTATKSEYMEQHWYFCYTCNLKLSEGCCSVCVKVCHKGHAVSYSRFSRFFCDCGAGAGKGGACKALKPRAYQPPKTDKLSVPKLPDLLPSLVSAAPSSAAAAASTSDKEVSFFAPYVTQQDKEKLLAGIGEYSDIITRISALYPQLIQLYKSTSKPTVDVAANPVYNIFPSGGETVTKSTKEMVAKTDLFSMKKTTKYNSFEAKLKYEGTEGNQMKNHIGSGHIQRRAITSNSRGVVALAEGENVSIINLSKILDDDSTVDKTAIKVLSKSSVQYPVVSMVFNPLNERYLAVVGYKECKILTVNQKDEIVDQLVVDLSLYSLGENIYIIKVEWVVGSQTEIAVVTNEFIKIYNLAQDNLSPIHFYTLVEDYIRDMTIVRRNNTNYIVALAESGMLYFQAIQDSIDDESCIMIETIQVPTQKQSSGVTVFNAPDLDMLICTYTNGEVHALQFDDNMSVTSTFPIQDPNLKIAMPSMNFIQLSPNHSNIFSCLSARGGFLLTMKILANEIQMQSVKLTPKVEGMTWVNKASPKLLVLLEDGSLSRYDYSIETPLTAPTAASKSQSVETKESGIDILSLLKKSKKPTTSTAATLSTVSTASSKTSENPVFPIDFFEKVECITPQVKFGGDPLMCYSQDLIKQRLANNDEYIACQNLDSLSLIAYNNDPDVVICGIRVLLGHASLKHIPTELRVFDRVITTTESLRRWYDIPLTKEESLKSSKKLTLIASSAYNLGNAPIIDSVEIYAISKETIGWDESAEHKSTQSVESQNPTESVLLHSMNLLKYYFSVASPQQAGQLTQFQQLPAIMTDPQLLFLQPSVKSLLKMIHPSHEEYITLKYSTLLQYASDSITKMMKLAAPRSPMLSSSNGALNAGDVESLDHIIKILKKISCNQPAKLTQNILSNRPSFLSDLLSVYLSATNSGVSNTLTNEQVVSNLTHLLWNCLRSKSFPTSSMFELIKKLLSHPSEAVRTRASLSLCALITKSSGNSSIPVNNATGHSNADDKQQSSSTQFIDEVLFSCDKCSTSPILNKRWHCDVCADFDLCDNCYQEIKQGDLHPSDHKFTEYLLDEPMKIDEPTAAATTTAETTTGVVSSSNEHQQQQQPSSDYDEDLQRAIAMSLDAPQETTTTATPDKMETESTAAEDATLFLFKYVLDEINQLYEKGFNTVLPYFQVLKSLFIHLNNKLVSSSHMDHFINLVVQYLSKNTATLGKYLTHKSLALESDTMVILLLAVLLDTEEHKQMKLKDPSKPSSSSPITASSTTSAPILSHQIIFKISEMLVKKGFVGILQTWLQQLFEVISKQQFAQDGNNSPFGALLVANSQDDQSLSKNRFYPFFSKSLPQSLNTFHQIIAKSIFKIAITFYRCDRRKKKIDNNSNSSNSNNNNIVDEKPMFVVSEWDSLVCSYIHSKKTASFVKYPKKLLLLLSQTKSSYYSIRDEYLLRNKFTKIQNLESQSNGFTGDIHYDHLIKLINYLSNVLVVLFNNLFTLPEESSSLILELLTYAFVTEKVDPKKDQSKVESSTSEKEVAMDVEMASDNSAFITKIIPIFLQDNLLDTLINKLLLEPNALDLRTNTSNFLYYLWKSCNDEQKIFINRVLWTKLDKVVSYGKNSNEFMELLTYFINEIDSNKWKDQYNEFADKFVKSFKTQNNVICNHPNSQIYNSLGTILELDGYYLESEPCLVCNNPEVQYQTYRLDTLKQEVKFTESAQLIKFNGVYSIQKLTINISDIKKARMIKTINLYYNNKIISDIGELKGKFQQWKKLKQIHFTPNQNEKTVKFQIPIAATNFMIEYFDFHDNLQALASEKLQCPRCSRTVTDKHGLCKHCHENAYQCKQCRNINYDHLEAFLCNECGYSKHARFDYSFTCKPTVSVEKIENQDDYARAVATIDKESENAHKKYQRLTGFKKIIANLITSFQTQEAWPKEEMFANMTAAAAASSQAAAAPAQSSAAASGSASQANNFISLKINRKIGYLAKLYEKECKSIFEGLSKSVQILLSTRMEILKYMNSLSKKPRSKDTMMRETSNCFGCSNSFAEQSLAFLNHLSRNPALVDLRNLLIAKGLTKELFKNNIHQGKSDSRNNARLAISYLTKNNADATVQLNQWIRNKIDYVIENCSSLDLPTMISSHMMLVKEYSHLTDSLWQTRFRFIMEIFFKAIDVGSDSPVISEFIILPCLKIILSLCTLDSQAKAAQKDQDNTENQKLLQLKFERLKSRKNPALGSLETANKATEILPGAHPSSATSSATVRAAISTSSDSSSLSYFDSADPNVKYDEWLNSDSFESWSQKYQPSIFLSNSTDEQPTLVDHSQSSSSDNKEMNRREVRARFLATKYVGKWKSILNAKKLKAGITLPTSPLEGLFEDSWVKKLLFNSTSSIRIETINLMNILSRSSPARTLRFLDLFEKMIPHAAQVGEYSAEFFALFNKITQSDERKIYLTVRGFLPYICDLMINQIDRIYSMESSFNTDVSQGFVLKTLVSILESFVQVPSIKLKMKRDNIIDKVLDAFLSLRGIIIQKNKLTEDSVKQLQDIMKALNSESNEDNKKFIAANIKALSKHVNNGRTPIFIFEQISNIVCPLKPEPIYQMILTKASTQEDYIRGSMNKNPYPSNVVGPLMRDVKNKICKTLDLGSFLDDDNGMELLVDNKIIKLDLPIKKVYEQVWKRSAQAQRAANVNIPMNVVYRLQGLDGEATEEIIENLSDNTNEERDPEEEFEITSVMKECGGLDAMLNIIERINDFSTEKELAQLVIKLLYHCIKIQVNRQQLLSLNGVSRLLEKLKQAFPQPDLAESLLLITESIVSEANRTYLSNSNSDVTALAQQKNSKEAQEQMTLFLDKLTSPLVRSNAKLIQAMTRVIPFLTYGHVEVIQSLVEFFEPSLQFEALDEKKLSKDSQVITNMDYFTKIADSTRPDENGYKLRTFILERGITESLYTYLDTHFAEDKDKSSKEWIDSLEKPALPYVLVLLKGLANGHEPTQTMAIEKNILKRVHLMEQTTTGAKIGTLAENLLEALKEDNPKVTAVINEIRKESRNEKMKQAEKHREGVLKELGLSQQGKHITATFVPGSIEELEDEEGFTCMVCREGYSFKPEDVLGIYTYSKKIPLLPINETTVSSTTGTPSGVSYGFSTVTHFNIIHYFCHRDATKADKSMKVPKEEWEGAALRNQQTKCNNIFPIQGPMITNDAFTPYCDKYWSNINNISRIDGPKFRLLAHDLKLLLVRFAKDESFSQDSKGGGKESNIRIIPFFIQFGSFLLDQKVVGGSSSANQLRRPHFDKLFTQFIANTVDTVATTSTQSDNVPYYLVLTLYLHTYKEWRTNRFNLLSKLIAYSFTETLSTPVTANMATPTSTAPLFNALRPWLLFFTLIDKIQDIVKTQDLLLTNLNSHLSSNYTKIQSEFKSLLTTFEECKYYEDENEFFDDLGLLKDILDNHKTTSEYTALKSCELCEADLENNQRHKKEGSTLVFSKSSESKPLTLNPQAYCTVTTCKESKSRKLKNRILGGPQNATGVRYYGCLYVVTTMICHL</sequence>
<feature type="compositionally biased region" description="Low complexity" evidence="9">
    <location>
        <begin position="8"/>
        <end position="22"/>
    </location>
</feature>
<gene>
    <name evidence="12" type="ORF">PPL_04293</name>
</gene>
<dbReference type="PROSITE" id="PS50330">
    <property type="entry name" value="UIM"/>
    <property type="match status" value="1"/>
</dbReference>
<dbReference type="PROSITE" id="PS51157">
    <property type="entry name" value="ZF_UBR"/>
    <property type="match status" value="1"/>
</dbReference>
<evidence type="ECO:0000313" key="13">
    <source>
        <dbReference type="Proteomes" id="UP000001396"/>
    </source>
</evidence>
<feature type="region of interest" description="Disordered" evidence="9">
    <location>
        <begin position="608"/>
        <end position="684"/>
    </location>
</feature>
<feature type="region of interest" description="Disordered" evidence="9">
    <location>
        <begin position="1779"/>
        <end position="1809"/>
    </location>
</feature>
<evidence type="ECO:0000259" key="10">
    <source>
        <dbReference type="PROSITE" id="PS50135"/>
    </source>
</evidence>
<evidence type="ECO:0000313" key="12">
    <source>
        <dbReference type="EMBL" id="EFA82601.1"/>
    </source>
</evidence>
<dbReference type="SUPFAM" id="SSF50978">
    <property type="entry name" value="WD40 repeat-like"/>
    <property type="match status" value="1"/>
</dbReference>
<evidence type="ECO:0000256" key="2">
    <source>
        <dbReference type="ARBA" id="ARBA00022723"/>
    </source>
</evidence>
<feature type="region of interest" description="Disordered" evidence="9">
    <location>
        <begin position="1585"/>
        <end position="1624"/>
    </location>
</feature>
<feature type="compositionally biased region" description="Acidic residues" evidence="9">
    <location>
        <begin position="292"/>
        <end position="302"/>
    </location>
</feature>
<evidence type="ECO:0000256" key="6">
    <source>
        <dbReference type="PROSITE-ProRule" id="PRU00508"/>
    </source>
</evidence>
<dbReference type="FunCoup" id="D3B758">
    <property type="interactions" value="422"/>
</dbReference>
<feature type="compositionally biased region" description="Basic and acidic residues" evidence="9">
    <location>
        <begin position="23"/>
        <end position="35"/>
    </location>
</feature>
<dbReference type="PROSITE" id="PS50135">
    <property type="entry name" value="ZF_ZZ_2"/>
    <property type="match status" value="1"/>
</dbReference>
<feature type="region of interest" description="Disordered" evidence="9">
    <location>
        <begin position="1"/>
        <end position="35"/>
    </location>
</feature>
<dbReference type="GeneID" id="31359780"/>
<feature type="compositionally biased region" description="Polar residues" evidence="9">
    <location>
        <begin position="262"/>
        <end position="290"/>
    </location>
</feature>
<dbReference type="Gene3D" id="3.30.60.90">
    <property type="match status" value="1"/>
</dbReference>
<evidence type="ECO:0000256" key="9">
    <source>
        <dbReference type="SAM" id="MobiDB-lite"/>
    </source>
</evidence>
<evidence type="ECO:0000259" key="11">
    <source>
        <dbReference type="PROSITE" id="PS51157"/>
    </source>
</evidence>
<dbReference type="InterPro" id="IPR016024">
    <property type="entry name" value="ARM-type_fold"/>
</dbReference>
<dbReference type="PANTHER" id="PTHR21725:SF1">
    <property type="entry name" value="E3 UBIQUITIN-PROTEIN LIGASE UBR4"/>
    <property type="match status" value="1"/>
</dbReference>
<organism evidence="12 13">
    <name type="scientific">Heterostelium pallidum (strain ATCC 26659 / Pp 5 / PN500)</name>
    <name type="common">Cellular slime mold</name>
    <name type="synonym">Polysphondylium pallidum</name>
    <dbReference type="NCBI Taxonomy" id="670386"/>
    <lineage>
        <taxon>Eukaryota</taxon>
        <taxon>Amoebozoa</taxon>
        <taxon>Evosea</taxon>
        <taxon>Eumycetozoa</taxon>
        <taxon>Dictyostelia</taxon>
        <taxon>Acytosteliales</taxon>
        <taxon>Acytosteliaceae</taxon>
        <taxon>Heterostelium</taxon>
    </lineage>
</organism>
<feature type="compositionally biased region" description="Acidic residues" evidence="9">
    <location>
        <begin position="661"/>
        <end position="674"/>
    </location>
</feature>
<comment type="similarity">
    <text evidence="1 7">Belongs to the UBR4 family.</text>
</comment>
<dbReference type="InterPro" id="IPR056530">
    <property type="entry name" value="UBR4-like_dom"/>
</dbReference>
<dbReference type="OMA" id="VHRMEEH"/>
<feature type="domain" description="ZZ-type" evidence="10">
    <location>
        <begin position="2836"/>
        <end position="2892"/>
    </location>
</feature>
<dbReference type="InterPro" id="IPR043145">
    <property type="entry name" value="Znf_ZZ_sf"/>
</dbReference>
<dbReference type="SUPFAM" id="SSF48371">
    <property type="entry name" value="ARM repeat"/>
    <property type="match status" value="1"/>
</dbReference>
<proteinExistence type="inferred from homology"/>
<dbReference type="InterPro" id="IPR003903">
    <property type="entry name" value="UIM_dom"/>
</dbReference>
<feature type="compositionally biased region" description="Low complexity" evidence="9">
    <location>
        <begin position="1786"/>
        <end position="1796"/>
    </location>
</feature>
<dbReference type="GO" id="GO:0008270">
    <property type="term" value="F:zinc ion binding"/>
    <property type="evidence" value="ECO:0007669"/>
    <property type="project" value="UniProtKB-KW"/>
</dbReference>
<evidence type="ECO:0000256" key="8">
    <source>
        <dbReference type="SAM" id="Coils"/>
    </source>
</evidence>
<evidence type="ECO:0000256" key="1">
    <source>
        <dbReference type="ARBA" id="ARBA00009970"/>
    </source>
</evidence>
<feature type="region of interest" description="Disordered" evidence="9">
    <location>
        <begin position="261"/>
        <end position="308"/>
    </location>
</feature>
<dbReference type="CDD" id="cd02249">
    <property type="entry name" value="ZZ"/>
    <property type="match status" value="1"/>
</dbReference>
<dbReference type="InterPro" id="IPR025704">
    <property type="entry name" value="E3_Ub_ligase_UBR4_C"/>
</dbReference>
<feature type="compositionally biased region" description="Low complexity" evidence="9">
    <location>
        <begin position="608"/>
        <end position="637"/>
    </location>
</feature>
<evidence type="ECO:0008006" key="14">
    <source>
        <dbReference type="Google" id="ProtNLM"/>
    </source>
</evidence>
<feature type="region of interest" description="UBR4 E3 catalytic module" evidence="7">
    <location>
        <begin position="4777"/>
        <end position="5273"/>
    </location>
</feature>
<dbReference type="Pfam" id="PF00569">
    <property type="entry name" value="ZZ"/>
    <property type="match status" value="1"/>
</dbReference>
<evidence type="ECO:0000256" key="5">
    <source>
        <dbReference type="PROSITE-ProRule" id="PRU00228"/>
    </source>
</evidence>
<dbReference type="SUPFAM" id="SSF57850">
    <property type="entry name" value="RING/U-box"/>
    <property type="match status" value="1"/>
</dbReference>
<keyword evidence="13" id="KW-1185">Reference proteome</keyword>
<dbReference type="RefSeq" id="XP_020434718.1">
    <property type="nucleotide sequence ID" value="XM_020575198.1"/>
</dbReference>
<dbReference type="PROSITE" id="PS01357">
    <property type="entry name" value="ZF_ZZ_1"/>
    <property type="match status" value="1"/>
</dbReference>
<feature type="region of interest" description="Disordered" evidence="9">
    <location>
        <begin position="4120"/>
        <end position="4141"/>
    </location>
</feature>
<evidence type="ECO:0000256" key="7">
    <source>
        <dbReference type="PROSITE-ProRule" id="PRU01388"/>
    </source>
</evidence>
<dbReference type="InterPro" id="IPR000433">
    <property type="entry name" value="Znf_ZZ"/>
</dbReference>
<dbReference type="InterPro" id="IPR003126">
    <property type="entry name" value="Znf_UBR"/>
</dbReference>
<dbReference type="InParanoid" id="D3B758"/>
<dbReference type="STRING" id="670386.D3B758"/>
<protein>
    <recommendedName>
        <fullName evidence="14">UBR-type domain-containing protein</fullName>
    </recommendedName>
</protein>
<dbReference type="PROSITE" id="PS52043">
    <property type="entry name" value="UBR4_E3"/>
    <property type="match status" value="1"/>
</dbReference>
<dbReference type="SMART" id="SM00291">
    <property type="entry name" value="ZnF_ZZ"/>
    <property type="match status" value="1"/>
</dbReference>
<evidence type="ECO:0000256" key="3">
    <source>
        <dbReference type="ARBA" id="ARBA00022771"/>
    </source>
</evidence>
<comment type="caution">
    <text evidence="12">The sequence shown here is derived from an EMBL/GenBank/DDBJ whole genome shotgun (WGS) entry which is preliminary data.</text>
</comment>
<feature type="compositionally biased region" description="Low complexity" evidence="9">
    <location>
        <begin position="221"/>
        <end position="232"/>
    </location>
</feature>
<dbReference type="Pfam" id="PF24079">
    <property type="entry name" value="UBR4"/>
    <property type="match status" value="1"/>
</dbReference>
<feature type="coiled-coil region" evidence="8">
    <location>
        <begin position="4339"/>
        <end position="4366"/>
    </location>
</feature>
<feature type="region of interest" description="Disordered" evidence="9">
    <location>
        <begin position="202"/>
        <end position="232"/>
    </location>
</feature>
<dbReference type="Pfam" id="PF13764">
    <property type="entry name" value="E3_UbLigase_R4"/>
    <property type="match status" value="1"/>
</dbReference>
<keyword evidence="3 5" id="KW-0863">Zinc-finger</keyword>
<dbReference type="EMBL" id="ADBJ01000018">
    <property type="protein sequence ID" value="EFA82601.1"/>
    <property type="molecule type" value="Genomic_DNA"/>
</dbReference>
<dbReference type="Proteomes" id="UP000001396">
    <property type="component" value="Unassembled WGS sequence"/>
</dbReference>
<name>D3B758_HETP5</name>
<feature type="domain" description="UBR-type" evidence="11">
    <location>
        <begin position="1819"/>
        <end position="1890"/>
    </location>
</feature>
<dbReference type="PANTHER" id="PTHR21725">
    <property type="entry name" value="E3 UBIQUITIN-PROTEIN LIGASE UBR4"/>
    <property type="match status" value="1"/>
</dbReference>
<keyword evidence="2" id="KW-0479">Metal-binding</keyword>
<dbReference type="InterPro" id="IPR045189">
    <property type="entry name" value="UBR4-like"/>
</dbReference>
<feature type="zinc finger region" description="UBR-type" evidence="6">
    <location>
        <begin position="1819"/>
        <end position="1890"/>
    </location>
</feature>
<feature type="compositionally biased region" description="Polar residues" evidence="9">
    <location>
        <begin position="4120"/>
        <end position="4135"/>
    </location>
</feature>
<accession>D3B758</accession>
<keyword evidence="4" id="KW-0862">Zinc</keyword>
<evidence type="ECO:0000256" key="4">
    <source>
        <dbReference type="ARBA" id="ARBA00022833"/>
    </source>
</evidence>
<keyword evidence="8" id="KW-0175">Coiled coil</keyword>
<dbReference type="SMART" id="SM00396">
    <property type="entry name" value="ZnF_UBR1"/>
    <property type="match status" value="1"/>
</dbReference>
<dbReference type="InterPro" id="IPR036322">
    <property type="entry name" value="WD40_repeat_dom_sf"/>
</dbReference>
<feature type="region of interest" description="Disordered" evidence="9">
    <location>
        <begin position="2903"/>
        <end position="2931"/>
    </location>
</feature>
<reference evidence="12 13" key="1">
    <citation type="journal article" date="2011" name="Genome Res.">
        <title>Phylogeny-wide analysis of social amoeba genomes highlights ancient origins for complex intercellular communication.</title>
        <authorList>
            <person name="Heidel A.J."/>
            <person name="Lawal H.M."/>
            <person name="Felder M."/>
            <person name="Schilde C."/>
            <person name="Helps N.R."/>
            <person name="Tunggal B."/>
            <person name="Rivero F."/>
            <person name="John U."/>
            <person name="Schleicher M."/>
            <person name="Eichinger L."/>
            <person name="Platzer M."/>
            <person name="Noegel A.A."/>
            <person name="Schaap P."/>
            <person name="Gloeckner G."/>
        </authorList>
    </citation>
    <scope>NUCLEOTIDE SEQUENCE [LARGE SCALE GENOMIC DNA]</scope>
    <source>
        <strain evidence="13">ATCC 26659 / Pp 5 / PN500</strain>
    </source>
</reference>
<feature type="compositionally biased region" description="Polar residues" evidence="9">
    <location>
        <begin position="2911"/>
        <end position="2927"/>
    </location>
</feature>